<sequence>MKLKDLKANDYFLVTHLNWVKPFSAICQVVNHQESGMRTLVQGPTGTQFYYPTNIPVIKARLISNLKEETNNASN</sequence>
<dbReference type="EMBL" id="VNFF01000034">
    <property type="protein sequence ID" value="TVU79875.1"/>
    <property type="molecule type" value="Genomic_DNA"/>
</dbReference>
<evidence type="ECO:0000313" key="2">
    <source>
        <dbReference type="Proteomes" id="UP000317938"/>
    </source>
</evidence>
<comment type="caution">
    <text evidence="1">The sequence shown here is derived from an EMBL/GenBank/DDBJ whole genome shotgun (WGS) entry which is preliminary data.</text>
</comment>
<accession>A0ABY3F882</accession>
<evidence type="ECO:0000313" key="1">
    <source>
        <dbReference type="EMBL" id="TVU79875.1"/>
    </source>
</evidence>
<organism evidence="1 2">
    <name type="scientific">Pseudoalteromonas neustonica</name>
    <dbReference type="NCBI Taxonomy" id="1840331"/>
    <lineage>
        <taxon>Bacteria</taxon>
        <taxon>Pseudomonadati</taxon>
        <taxon>Pseudomonadota</taxon>
        <taxon>Gammaproteobacteria</taxon>
        <taxon>Alteromonadales</taxon>
        <taxon>Pseudoalteromonadaceae</taxon>
        <taxon>Pseudoalteromonas</taxon>
    </lineage>
</organism>
<dbReference type="RefSeq" id="WP_145242631.1">
    <property type="nucleotide sequence ID" value="NZ_VNFF01000034.1"/>
</dbReference>
<protein>
    <submittedName>
        <fullName evidence="1">Uncharacterized protein</fullName>
    </submittedName>
</protein>
<dbReference type="Proteomes" id="UP000317938">
    <property type="component" value="Unassembled WGS sequence"/>
</dbReference>
<name>A0ABY3F882_9GAMM</name>
<proteinExistence type="predicted"/>
<gene>
    <name evidence="1" type="ORF">FQP85_22035</name>
</gene>
<keyword evidence="2" id="KW-1185">Reference proteome</keyword>
<reference evidence="1 2" key="1">
    <citation type="submission" date="2019-07" db="EMBL/GenBank/DDBJ databases">
        <title>Diversity of Bacteria from Kongsfjorden, Arctic.</title>
        <authorList>
            <person name="Yu Y."/>
        </authorList>
    </citation>
    <scope>NUCLEOTIDE SEQUENCE [LARGE SCALE GENOMIC DNA]</scope>
    <source>
        <strain evidence="1 2">SM1927</strain>
    </source>
</reference>